<dbReference type="GO" id="GO:0006351">
    <property type="term" value="P:DNA-templated transcription"/>
    <property type="evidence" value="ECO:0007669"/>
    <property type="project" value="InterPro"/>
</dbReference>
<dbReference type="GO" id="GO:0005634">
    <property type="term" value="C:nucleus"/>
    <property type="evidence" value="ECO:0007669"/>
    <property type="project" value="UniProtKB-SubCell"/>
</dbReference>
<dbReference type="InterPro" id="IPR036864">
    <property type="entry name" value="Zn2-C6_fun-type_DNA-bd_sf"/>
</dbReference>
<dbReference type="InterPro" id="IPR007219">
    <property type="entry name" value="XnlR_reg_dom"/>
</dbReference>
<dbReference type="Pfam" id="PF00172">
    <property type="entry name" value="Zn_clus"/>
    <property type="match status" value="1"/>
</dbReference>
<evidence type="ECO:0000256" key="3">
    <source>
        <dbReference type="ARBA" id="ARBA00023242"/>
    </source>
</evidence>
<dbReference type="GeneID" id="54463201"/>
<gene>
    <name evidence="6 8" type="ORF">BDZ99DRAFT_479992</name>
</gene>
<reference evidence="8" key="2">
    <citation type="submission" date="2020-04" db="EMBL/GenBank/DDBJ databases">
        <authorList>
            <consortium name="NCBI Genome Project"/>
        </authorList>
    </citation>
    <scope>NUCLEOTIDE SEQUENCE</scope>
    <source>
        <strain evidence="8">CBS 304.34</strain>
    </source>
</reference>
<proteinExistence type="predicted"/>
<evidence type="ECO:0000313" key="8">
    <source>
        <dbReference type="RefSeq" id="XP_033572947.1"/>
    </source>
</evidence>
<dbReference type="GO" id="GO:0000981">
    <property type="term" value="F:DNA-binding transcription factor activity, RNA polymerase II-specific"/>
    <property type="evidence" value="ECO:0007669"/>
    <property type="project" value="InterPro"/>
</dbReference>
<dbReference type="SUPFAM" id="SSF57701">
    <property type="entry name" value="Zn2/Cys6 DNA-binding domain"/>
    <property type="match status" value="1"/>
</dbReference>
<dbReference type="Pfam" id="PF04082">
    <property type="entry name" value="Fungal_trans"/>
    <property type="match status" value="1"/>
</dbReference>
<dbReference type="InterPro" id="IPR001138">
    <property type="entry name" value="Zn2Cys6_DnaBD"/>
</dbReference>
<dbReference type="InterPro" id="IPR050613">
    <property type="entry name" value="Sec_Metabolite_Reg"/>
</dbReference>
<dbReference type="OrthoDB" id="435881at2759"/>
<feature type="region of interest" description="Disordered" evidence="4">
    <location>
        <begin position="73"/>
        <end position="106"/>
    </location>
</feature>
<keyword evidence="7" id="KW-1185">Reference proteome</keyword>
<keyword evidence="2" id="KW-0479">Metal-binding</keyword>
<organism evidence="6">
    <name type="scientific">Mytilinidion resinicola</name>
    <dbReference type="NCBI Taxonomy" id="574789"/>
    <lineage>
        <taxon>Eukaryota</taxon>
        <taxon>Fungi</taxon>
        <taxon>Dikarya</taxon>
        <taxon>Ascomycota</taxon>
        <taxon>Pezizomycotina</taxon>
        <taxon>Dothideomycetes</taxon>
        <taxon>Pleosporomycetidae</taxon>
        <taxon>Mytilinidiales</taxon>
        <taxon>Mytilinidiaceae</taxon>
        <taxon>Mytilinidion</taxon>
    </lineage>
</organism>
<feature type="domain" description="Zn(2)-C6 fungal-type" evidence="5">
    <location>
        <begin position="21"/>
        <end position="50"/>
    </location>
</feature>
<evidence type="ECO:0000256" key="4">
    <source>
        <dbReference type="SAM" id="MobiDB-lite"/>
    </source>
</evidence>
<dbReference type="PROSITE" id="PS50048">
    <property type="entry name" value="ZN2_CY6_FUNGAL_2"/>
    <property type="match status" value="1"/>
</dbReference>
<comment type="subcellular location">
    <subcellularLocation>
        <location evidence="1">Nucleus</location>
    </subcellularLocation>
</comment>
<evidence type="ECO:0000259" key="5">
    <source>
        <dbReference type="PROSITE" id="PS50048"/>
    </source>
</evidence>
<dbReference type="GO" id="GO:0008270">
    <property type="term" value="F:zinc ion binding"/>
    <property type="evidence" value="ECO:0007669"/>
    <property type="project" value="InterPro"/>
</dbReference>
<evidence type="ECO:0000256" key="2">
    <source>
        <dbReference type="ARBA" id="ARBA00022723"/>
    </source>
</evidence>
<dbReference type="PROSITE" id="PS00463">
    <property type="entry name" value="ZN2_CY6_FUNGAL_1"/>
    <property type="match status" value="1"/>
</dbReference>
<dbReference type="CDD" id="cd12148">
    <property type="entry name" value="fungal_TF_MHR"/>
    <property type="match status" value="1"/>
</dbReference>
<dbReference type="RefSeq" id="XP_033572947.1">
    <property type="nucleotide sequence ID" value="XM_033722308.1"/>
</dbReference>
<dbReference type="SMART" id="SM00066">
    <property type="entry name" value="GAL4"/>
    <property type="match status" value="1"/>
</dbReference>
<dbReference type="AlphaFoldDB" id="A0A6A6YBU8"/>
<dbReference type="GO" id="GO:0003677">
    <property type="term" value="F:DNA binding"/>
    <property type="evidence" value="ECO:0007669"/>
    <property type="project" value="InterPro"/>
</dbReference>
<evidence type="ECO:0000313" key="6">
    <source>
        <dbReference type="EMBL" id="KAF2805983.1"/>
    </source>
</evidence>
<dbReference type="EMBL" id="MU003708">
    <property type="protein sequence ID" value="KAF2805983.1"/>
    <property type="molecule type" value="Genomic_DNA"/>
</dbReference>
<protein>
    <recommendedName>
        <fullName evidence="5">Zn(2)-C6 fungal-type domain-containing protein</fullName>
    </recommendedName>
</protein>
<keyword evidence="3" id="KW-0539">Nucleus</keyword>
<dbReference type="PANTHER" id="PTHR31001">
    <property type="entry name" value="UNCHARACTERIZED TRANSCRIPTIONAL REGULATORY PROTEIN"/>
    <property type="match status" value="1"/>
</dbReference>
<dbReference type="Gene3D" id="4.10.240.10">
    <property type="entry name" value="Zn(2)-C6 fungal-type DNA-binding domain"/>
    <property type="match status" value="1"/>
</dbReference>
<dbReference type="Proteomes" id="UP000504636">
    <property type="component" value="Unplaced"/>
</dbReference>
<sequence length="666" mass="75770">MDSNAVELQNSYEISTTFELPCTICRRRKVRCSKTLPCNNCERAGAPCSYDDAKRTSRRPPRHAELSTRLARVESLVRSTSQHTKQSNSTTASERGSMDAALESDPTMESLVKRLEHKHRSQLTTPDPNSKRGKLAYVEGSSRSIQTRFWAGLYEEVPSIRGLNPAVYKILNLKYLLEEEQPSALNFLFPETIPTSLYEQTPISQVHSDLLVRSFIQNVDPFLRILHKPRLLLELNYVRRGILRDGDDFECQLHVIYALGTIPMTDDECIFQFGVEKSILMSNLKAAAERALSRLNITSSHKIRSLQTLLLYITLLFWTGNITQASGLLGLAVRFAQRVGIHKDGERFKLSPWRVEMRRRMWHHILLIDTWCMEHEGAESMILAESSDNTLPQNSNDASWDACEFALEGPTPSTQFTDMTGVLVQFELALVSRTILEGSLASGEIEASFQFQKELVSQARERLDAVYLRDLDVRQPSQKIIKDLTTLAYERLFFAIHQPLFKHGQGGELGTPELRSELFDRAIAYCETVQRLQDEYAPHHLDWIFVRAFFWDSVAIMLTTLTREHAHGSTAQGQRAYRRIERLFQYRQSIDYLAGNGNLWKPLLQLWEGLQALENDGSERHDVDVLGDLNGWPVDSVNLDFDIDSAFPFDVPMGSGGADLAMHSLE</sequence>
<feature type="region of interest" description="Disordered" evidence="4">
    <location>
        <begin position="49"/>
        <end position="68"/>
    </location>
</feature>
<name>A0A6A6YBU8_9PEZI</name>
<feature type="compositionally biased region" description="Polar residues" evidence="4">
    <location>
        <begin position="77"/>
        <end position="94"/>
    </location>
</feature>
<accession>A0A6A6YBU8</accession>
<dbReference type="SMART" id="SM00906">
    <property type="entry name" value="Fungal_trans"/>
    <property type="match status" value="1"/>
</dbReference>
<evidence type="ECO:0000313" key="7">
    <source>
        <dbReference type="Proteomes" id="UP000504636"/>
    </source>
</evidence>
<reference evidence="6 8" key="1">
    <citation type="journal article" date="2020" name="Stud. Mycol.">
        <title>101 Dothideomycetes genomes: a test case for predicting lifestyles and emergence of pathogens.</title>
        <authorList>
            <person name="Haridas S."/>
            <person name="Albert R."/>
            <person name="Binder M."/>
            <person name="Bloem J."/>
            <person name="Labutti K."/>
            <person name="Salamov A."/>
            <person name="Andreopoulos B."/>
            <person name="Baker S."/>
            <person name="Barry K."/>
            <person name="Bills G."/>
            <person name="Bluhm B."/>
            <person name="Cannon C."/>
            <person name="Castanera R."/>
            <person name="Culley D."/>
            <person name="Daum C."/>
            <person name="Ezra D."/>
            <person name="Gonzalez J."/>
            <person name="Henrissat B."/>
            <person name="Kuo A."/>
            <person name="Liang C."/>
            <person name="Lipzen A."/>
            <person name="Lutzoni F."/>
            <person name="Magnuson J."/>
            <person name="Mondo S."/>
            <person name="Nolan M."/>
            <person name="Ohm R."/>
            <person name="Pangilinan J."/>
            <person name="Park H.-J."/>
            <person name="Ramirez L."/>
            <person name="Alfaro M."/>
            <person name="Sun H."/>
            <person name="Tritt A."/>
            <person name="Yoshinaga Y."/>
            <person name="Zwiers L.-H."/>
            <person name="Turgeon B."/>
            <person name="Goodwin S."/>
            <person name="Spatafora J."/>
            <person name="Crous P."/>
            <person name="Grigoriev I."/>
        </authorList>
    </citation>
    <scope>NUCLEOTIDE SEQUENCE</scope>
    <source>
        <strain evidence="6 8">CBS 304.34</strain>
    </source>
</reference>
<dbReference type="PANTHER" id="PTHR31001:SF77">
    <property type="entry name" value="TRANSCRIPTION FACTOR, PUTATIVE (AFU_ORTHOLOGUE AFUA_3G12940)-RELATED"/>
    <property type="match status" value="1"/>
</dbReference>
<reference evidence="8" key="3">
    <citation type="submission" date="2025-04" db="UniProtKB">
        <authorList>
            <consortium name="RefSeq"/>
        </authorList>
    </citation>
    <scope>IDENTIFICATION</scope>
    <source>
        <strain evidence="8">CBS 304.34</strain>
    </source>
</reference>
<dbReference type="CDD" id="cd00067">
    <property type="entry name" value="GAL4"/>
    <property type="match status" value="1"/>
</dbReference>
<evidence type="ECO:0000256" key="1">
    <source>
        <dbReference type="ARBA" id="ARBA00004123"/>
    </source>
</evidence>